<sequence>MSLPPCSQQKEAELVTPDSSHLQTFGGLLVESCHQPEILQTVIGRASLLHLFLGHLIDSRELLLRINGELTLNDPMHFREPGGGVGGVPHLCSHPTCPCMSPAQMSKIMLIILKGGFRCSALLGTGACLIRSFLCKIFMYAYYFKNALKLGWASELVSILKAT</sequence>
<name>A0A2D4NKU0_MICSU</name>
<dbReference type="EMBL" id="IACN01006833">
    <property type="protein sequence ID" value="LAB46321.1"/>
    <property type="molecule type" value="Transcribed_RNA"/>
</dbReference>
<evidence type="ECO:0000313" key="1">
    <source>
        <dbReference type="EMBL" id="LAB46321.1"/>
    </source>
</evidence>
<reference evidence="1" key="1">
    <citation type="submission" date="2017-07" db="EMBL/GenBank/DDBJ databases">
        <authorList>
            <person name="Mikheyev A."/>
            <person name="Grau M."/>
        </authorList>
    </citation>
    <scope>NUCLEOTIDE SEQUENCE</scope>
    <source>
        <tissue evidence="1">Venom_gland</tissue>
    </source>
</reference>
<proteinExistence type="predicted"/>
<organism evidence="1">
    <name type="scientific">Micrurus surinamensis</name>
    <name type="common">Surinam coral snake</name>
    <dbReference type="NCBI Taxonomy" id="129470"/>
    <lineage>
        <taxon>Eukaryota</taxon>
        <taxon>Metazoa</taxon>
        <taxon>Chordata</taxon>
        <taxon>Craniata</taxon>
        <taxon>Vertebrata</taxon>
        <taxon>Euteleostomi</taxon>
        <taxon>Lepidosauria</taxon>
        <taxon>Squamata</taxon>
        <taxon>Bifurcata</taxon>
        <taxon>Unidentata</taxon>
        <taxon>Episquamata</taxon>
        <taxon>Toxicofera</taxon>
        <taxon>Serpentes</taxon>
        <taxon>Colubroidea</taxon>
        <taxon>Elapidae</taxon>
        <taxon>Elapinae</taxon>
        <taxon>Micrurus</taxon>
    </lineage>
</organism>
<protein>
    <submittedName>
        <fullName evidence="1">Uncharacterized protein</fullName>
    </submittedName>
</protein>
<dbReference type="AlphaFoldDB" id="A0A2D4NKU0"/>
<accession>A0A2D4NKU0</accession>
<reference evidence="1" key="2">
    <citation type="submission" date="2017-11" db="EMBL/GenBank/DDBJ databases">
        <title>Coralsnake Venomics: Analyses of Venom Gland Transcriptomes and Proteomes of Six Brazilian Taxa.</title>
        <authorList>
            <person name="Aird S.D."/>
            <person name="Jorge da Silva N."/>
            <person name="Qiu L."/>
            <person name="Villar-Briones A."/>
            <person name="Aparecida-Saddi V."/>
            <person name="Campos-Telles M.P."/>
            <person name="Grau M."/>
            <person name="Mikheyev A.S."/>
        </authorList>
    </citation>
    <scope>NUCLEOTIDE SEQUENCE</scope>
    <source>
        <tissue evidence="1">Venom_gland</tissue>
    </source>
</reference>